<dbReference type="PROSITE" id="PS51007">
    <property type="entry name" value="CYTC"/>
    <property type="match status" value="1"/>
</dbReference>
<dbReference type="Pfam" id="PF00034">
    <property type="entry name" value="Cytochrom_C"/>
    <property type="match status" value="1"/>
</dbReference>
<dbReference type="PANTHER" id="PTHR33751">
    <property type="entry name" value="CBB3-TYPE CYTOCHROME C OXIDASE SUBUNIT FIXP"/>
    <property type="match status" value="1"/>
</dbReference>
<dbReference type="GO" id="GO:0009055">
    <property type="term" value="F:electron transfer activity"/>
    <property type="evidence" value="ECO:0007669"/>
    <property type="project" value="InterPro"/>
</dbReference>
<dbReference type="InterPro" id="IPR050597">
    <property type="entry name" value="Cytochrome_c_Oxidase_Subunit"/>
</dbReference>
<evidence type="ECO:0000256" key="4">
    <source>
        <dbReference type="ARBA" id="ARBA00022982"/>
    </source>
</evidence>
<comment type="caution">
    <text evidence="9">The sequence shown here is derived from an EMBL/GenBank/DDBJ whole genome shotgun (WGS) entry which is preliminary data.</text>
</comment>
<gene>
    <name evidence="9" type="ORF">YH63_000565</name>
</gene>
<dbReference type="Proteomes" id="UP000034832">
    <property type="component" value="Unassembled WGS sequence"/>
</dbReference>
<dbReference type="GO" id="GO:0020037">
    <property type="term" value="F:heme binding"/>
    <property type="evidence" value="ECO:0007669"/>
    <property type="project" value="InterPro"/>
</dbReference>
<evidence type="ECO:0000313" key="10">
    <source>
        <dbReference type="Proteomes" id="UP000034832"/>
    </source>
</evidence>
<keyword evidence="4" id="KW-0249">Electron transport</keyword>
<dbReference type="PANTHER" id="PTHR33751:SF9">
    <property type="entry name" value="CYTOCHROME C4"/>
    <property type="match status" value="1"/>
</dbReference>
<dbReference type="OrthoDB" id="9805828at2"/>
<evidence type="ECO:0000256" key="5">
    <source>
        <dbReference type="ARBA" id="ARBA00023004"/>
    </source>
</evidence>
<feature type="domain" description="Cytochrome c" evidence="8">
    <location>
        <begin position="20"/>
        <end position="102"/>
    </location>
</feature>
<accession>A0A4U6BIR4</accession>
<evidence type="ECO:0000256" key="2">
    <source>
        <dbReference type="ARBA" id="ARBA00022617"/>
    </source>
</evidence>
<proteinExistence type="predicted"/>
<evidence type="ECO:0000256" key="7">
    <source>
        <dbReference type="SAM" id="SignalP"/>
    </source>
</evidence>
<sequence>MRRPSARAMLFVLAAGLALENAAAGDRELGQYLSSECVTCHRVSGQNAQGIPKIAGWPEDQFIAVMNAYKDKQRDNPVMQTIAGRLEAGDIAALAAYFKTQK</sequence>
<evidence type="ECO:0000256" key="1">
    <source>
        <dbReference type="ARBA" id="ARBA00022448"/>
    </source>
</evidence>
<dbReference type="STRING" id="211460.YH63_18290"/>
<dbReference type="EMBL" id="LBIA02000001">
    <property type="protein sequence ID" value="TKT70036.1"/>
    <property type="molecule type" value="Genomic_DNA"/>
</dbReference>
<feature type="signal peptide" evidence="7">
    <location>
        <begin position="1"/>
        <end position="24"/>
    </location>
</feature>
<feature type="chain" id="PRO_5020571438" evidence="7">
    <location>
        <begin position="25"/>
        <end position="102"/>
    </location>
</feature>
<evidence type="ECO:0000313" key="9">
    <source>
        <dbReference type="EMBL" id="TKT70036.1"/>
    </source>
</evidence>
<dbReference type="GO" id="GO:0046872">
    <property type="term" value="F:metal ion binding"/>
    <property type="evidence" value="ECO:0007669"/>
    <property type="project" value="UniProtKB-KW"/>
</dbReference>
<keyword evidence="1" id="KW-0813">Transport</keyword>
<dbReference type="Gene3D" id="1.10.760.10">
    <property type="entry name" value="Cytochrome c-like domain"/>
    <property type="match status" value="1"/>
</dbReference>
<dbReference type="InterPro" id="IPR036909">
    <property type="entry name" value="Cyt_c-like_dom_sf"/>
</dbReference>
<name>A0A4U6BIR4_9BRAD</name>
<keyword evidence="5 6" id="KW-0408">Iron</keyword>
<evidence type="ECO:0000256" key="3">
    <source>
        <dbReference type="ARBA" id="ARBA00022723"/>
    </source>
</evidence>
<reference evidence="9" key="1">
    <citation type="submission" date="2019-04" db="EMBL/GenBank/DDBJ databases">
        <title>Whole genome sequencing of cave bacteria.</title>
        <authorList>
            <person name="Gan H.M."/>
            <person name="Barton H."/>
            <person name="Savka M.A."/>
        </authorList>
    </citation>
    <scope>NUCLEOTIDE SEQUENCE [LARGE SCALE GENOMIC DNA]</scope>
    <source>
        <strain evidence="9">LC387</strain>
    </source>
</reference>
<dbReference type="SUPFAM" id="SSF46626">
    <property type="entry name" value="Cytochrome c"/>
    <property type="match status" value="1"/>
</dbReference>
<keyword evidence="2 6" id="KW-0349">Heme</keyword>
<keyword evidence="7" id="KW-0732">Signal</keyword>
<dbReference type="InterPro" id="IPR009056">
    <property type="entry name" value="Cyt_c-like_dom"/>
</dbReference>
<organism evidence="9 10">
    <name type="scientific">Afipia massiliensis</name>
    <dbReference type="NCBI Taxonomy" id="211460"/>
    <lineage>
        <taxon>Bacteria</taxon>
        <taxon>Pseudomonadati</taxon>
        <taxon>Pseudomonadota</taxon>
        <taxon>Alphaproteobacteria</taxon>
        <taxon>Hyphomicrobiales</taxon>
        <taxon>Nitrobacteraceae</taxon>
        <taxon>Afipia</taxon>
    </lineage>
</organism>
<keyword evidence="10" id="KW-1185">Reference proteome</keyword>
<keyword evidence="3 6" id="KW-0479">Metal-binding</keyword>
<dbReference type="AlphaFoldDB" id="A0A4U6BIR4"/>
<evidence type="ECO:0000256" key="6">
    <source>
        <dbReference type="PROSITE-ProRule" id="PRU00433"/>
    </source>
</evidence>
<evidence type="ECO:0000259" key="8">
    <source>
        <dbReference type="PROSITE" id="PS51007"/>
    </source>
</evidence>
<protein>
    <submittedName>
        <fullName evidence="9">C-type cytochrome</fullName>
    </submittedName>
</protein>